<dbReference type="PANTHER" id="PTHR43022:SF1">
    <property type="entry name" value="PROTEIN SMF"/>
    <property type="match status" value="1"/>
</dbReference>
<evidence type="ECO:0000259" key="2">
    <source>
        <dbReference type="Pfam" id="PF02481"/>
    </source>
</evidence>
<evidence type="ECO:0000313" key="4">
    <source>
        <dbReference type="Proteomes" id="UP000269352"/>
    </source>
</evidence>
<comment type="caution">
    <text evidence="3">The sequence shown here is derived from an EMBL/GenBank/DDBJ whole genome shotgun (WGS) entry which is preliminary data.</text>
</comment>
<dbReference type="AlphaFoldDB" id="A0A388TE86"/>
<evidence type="ECO:0000256" key="1">
    <source>
        <dbReference type="ARBA" id="ARBA00006525"/>
    </source>
</evidence>
<organism evidence="3 4">
    <name type="scientific">Termititenax aidoneus</name>
    <dbReference type="NCBI Taxonomy" id="2218524"/>
    <lineage>
        <taxon>Bacteria</taxon>
        <taxon>Bacillati</taxon>
        <taxon>Candidatus Margulisiibacteriota</taxon>
        <taxon>Candidatus Termititenacia</taxon>
        <taxon>Candidatus Termititenacales</taxon>
        <taxon>Candidatus Termititenacaceae</taxon>
        <taxon>Candidatus Termititenax</taxon>
    </lineage>
</organism>
<keyword evidence="4" id="KW-1185">Reference proteome</keyword>
<name>A0A388TE86_TERA1</name>
<dbReference type="Proteomes" id="UP000269352">
    <property type="component" value="Unassembled WGS sequence"/>
</dbReference>
<dbReference type="EMBL" id="BGZN01000108">
    <property type="protein sequence ID" value="GBR74935.1"/>
    <property type="molecule type" value="Genomic_DNA"/>
</dbReference>
<sequence>MSPLLGFSFCCDFSFSRLQALLKKYSPENIWSNFTAQDLQELGLKPARSAEILRLRDTLNLAKYQERLRRQNISVIDYYQAEYPALLKEIYDPPLVLYKKGALNLANCRGTAVVGTRYPDNYGLKSTAEIVSALSGQTIVSGLALGIDTAAHQKALETGLPTI</sequence>
<dbReference type="GO" id="GO:0009294">
    <property type="term" value="P:DNA-mediated transformation"/>
    <property type="evidence" value="ECO:0007669"/>
    <property type="project" value="InterPro"/>
</dbReference>
<dbReference type="SUPFAM" id="SSF102405">
    <property type="entry name" value="MCP/YpsA-like"/>
    <property type="match status" value="1"/>
</dbReference>
<comment type="similarity">
    <text evidence="1">Belongs to the DprA/Smf family.</text>
</comment>
<reference evidence="3 4" key="1">
    <citation type="journal article" date="2019" name="ISME J.">
        <title>Genome analyses of uncultured TG2/ZB3 bacteria in 'Margulisbacteria' specifically attached to ectosymbiotic spirochetes of protists in the termite gut.</title>
        <authorList>
            <person name="Utami Y.D."/>
            <person name="Kuwahara H."/>
            <person name="Igai K."/>
            <person name="Murakami T."/>
            <person name="Sugaya K."/>
            <person name="Morikawa T."/>
            <person name="Nagura Y."/>
            <person name="Yuki M."/>
            <person name="Deevong P."/>
            <person name="Inoue T."/>
            <person name="Kihara K."/>
            <person name="Lo N."/>
            <person name="Yamada A."/>
            <person name="Ohkuma M."/>
            <person name="Hongoh Y."/>
        </authorList>
    </citation>
    <scope>NUCLEOTIDE SEQUENCE [LARGE SCALE GENOMIC DNA]</scope>
    <source>
        <strain evidence="3">NkOx7-01</strain>
    </source>
</reference>
<feature type="non-terminal residue" evidence="3">
    <location>
        <position position="163"/>
    </location>
</feature>
<proteinExistence type="inferred from homology"/>
<accession>A0A388TE86</accession>
<gene>
    <name evidence="3" type="primary">dprA</name>
    <name evidence="3" type="ORF">NO1_2022</name>
</gene>
<evidence type="ECO:0000313" key="3">
    <source>
        <dbReference type="EMBL" id="GBR74935.1"/>
    </source>
</evidence>
<dbReference type="InterPro" id="IPR003488">
    <property type="entry name" value="DprA"/>
</dbReference>
<dbReference type="Pfam" id="PF02481">
    <property type="entry name" value="DNA_processg_A"/>
    <property type="match status" value="1"/>
</dbReference>
<protein>
    <submittedName>
        <fullName evidence="3">DNA protecting protein DprA</fullName>
    </submittedName>
</protein>
<dbReference type="Gene3D" id="3.40.50.450">
    <property type="match status" value="1"/>
</dbReference>
<dbReference type="PANTHER" id="PTHR43022">
    <property type="entry name" value="PROTEIN SMF"/>
    <property type="match status" value="1"/>
</dbReference>
<dbReference type="InterPro" id="IPR057666">
    <property type="entry name" value="DrpA_SLOG"/>
</dbReference>
<feature type="domain" description="Smf/DprA SLOG" evidence="2">
    <location>
        <begin position="75"/>
        <end position="163"/>
    </location>
</feature>